<evidence type="ECO:0000313" key="1">
    <source>
        <dbReference type="EMBL" id="JAD22800.1"/>
    </source>
</evidence>
<name>A0A0A9T0T0_ARUDO</name>
<reference evidence="1" key="1">
    <citation type="submission" date="2014-09" db="EMBL/GenBank/DDBJ databases">
        <authorList>
            <person name="Magalhaes I.L.F."/>
            <person name="Oliveira U."/>
            <person name="Santos F.R."/>
            <person name="Vidigal T.H.D.A."/>
            <person name="Brescovit A.D."/>
            <person name="Santos A.J."/>
        </authorList>
    </citation>
    <scope>NUCLEOTIDE SEQUENCE</scope>
    <source>
        <tissue evidence="1">Shoot tissue taken approximately 20 cm above the soil surface</tissue>
    </source>
</reference>
<protein>
    <submittedName>
        <fullName evidence="1">Uncharacterized protein</fullName>
    </submittedName>
</protein>
<sequence length="57" mass="6366">MTNFATIVAMPLCSFCPCLVLAFLASFSITSFRHHELLELLHEESKIIFIIGALIVI</sequence>
<dbReference type="AlphaFoldDB" id="A0A0A9T0T0"/>
<reference evidence="1" key="2">
    <citation type="journal article" date="2015" name="Data Brief">
        <title>Shoot transcriptome of the giant reed, Arundo donax.</title>
        <authorList>
            <person name="Barrero R.A."/>
            <person name="Guerrero F.D."/>
            <person name="Moolhuijzen P."/>
            <person name="Goolsby J.A."/>
            <person name="Tidwell J."/>
            <person name="Bellgard S.E."/>
            <person name="Bellgard M.I."/>
        </authorList>
    </citation>
    <scope>NUCLEOTIDE SEQUENCE</scope>
    <source>
        <tissue evidence="1">Shoot tissue taken approximately 20 cm above the soil surface</tissue>
    </source>
</reference>
<dbReference type="EMBL" id="GBRH01275095">
    <property type="protein sequence ID" value="JAD22800.1"/>
    <property type="molecule type" value="Transcribed_RNA"/>
</dbReference>
<organism evidence="1">
    <name type="scientific">Arundo donax</name>
    <name type="common">Giant reed</name>
    <name type="synonym">Donax arundinaceus</name>
    <dbReference type="NCBI Taxonomy" id="35708"/>
    <lineage>
        <taxon>Eukaryota</taxon>
        <taxon>Viridiplantae</taxon>
        <taxon>Streptophyta</taxon>
        <taxon>Embryophyta</taxon>
        <taxon>Tracheophyta</taxon>
        <taxon>Spermatophyta</taxon>
        <taxon>Magnoliopsida</taxon>
        <taxon>Liliopsida</taxon>
        <taxon>Poales</taxon>
        <taxon>Poaceae</taxon>
        <taxon>PACMAD clade</taxon>
        <taxon>Arundinoideae</taxon>
        <taxon>Arundineae</taxon>
        <taxon>Arundo</taxon>
    </lineage>
</organism>
<proteinExistence type="predicted"/>
<accession>A0A0A9T0T0</accession>